<evidence type="ECO:0000313" key="5">
    <source>
        <dbReference type="EMBL" id="PRO64427.1"/>
    </source>
</evidence>
<dbReference type="GO" id="GO:0003723">
    <property type="term" value="F:RNA binding"/>
    <property type="evidence" value="ECO:0007669"/>
    <property type="project" value="UniProtKB-UniRule"/>
</dbReference>
<evidence type="ECO:0000256" key="1">
    <source>
        <dbReference type="ARBA" id="ARBA00022603"/>
    </source>
</evidence>
<evidence type="ECO:0000256" key="2">
    <source>
        <dbReference type="ARBA" id="ARBA00022679"/>
    </source>
</evidence>
<evidence type="ECO:0000256" key="3">
    <source>
        <dbReference type="PROSITE-ProRule" id="PRU00529"/>
    </source>
</evidence>
<dbReference type="PROSITE" id="PS01261">
    <property type="entry name" value="UPF0020"/>
    <property type="match status" value="1"/>
</dbReference>
<reference evidence="5 6" key="1">
    <citation type="submission" date="2018-03" db="EMBL/GenBank/DDBJ databases">
        <title>Bacillus urumqiensis sp. nov., a moderately haloalkaliphilic bacterium isolated from a salt lake.</title>
        <authorList>
            <person name="Zhao B."/>
            <person name="Liao Z."/>
        </authorList>
    </citation>
    <scope>NUCLEOTIDE SEQUENCE [LARGE SCALE GENOMIC DNA]</scope>
    <source>
        <strain evidence="5 6">BZ-SZ-XJ18</strain>
    </source>
</reference>
<organism evidence="5 6">
    <name type="scientific">Alkalicoccus urumqiensis</name>
    <name type="common">Bacillus urumqiensis</name>
    <dbReference type="NCBI Taxonomy" id="1548213"/>
    <lineage>
        <taxon>Bacteria</taxon>
        <taxon>Bacillati</taxon>
        <taxon>Bacillota</taxon>
        <taxon>Bacilli</taxon>
        <taxon>Bacillales</taxon>
        <taxon>Bacillaceae</taxon>
        <taxon>Alkalicoccus</taxon>
    </lineage>
</organism>
<dbReference type="InterPro" id="IPR054170">
    <property type="entry name" value="RlmL_1st"/>
</dbReference>
<protein>
    <submittedName>
        <fullName evidence="5">RNA methyltransferase</fullName>
    </submittedName>
</protein>
<name>A0A2P6MDS2_ALKUR</name>
<dbReference type="Pfam" id="PF01170">
    <property type="entry name" value="UPF0020"/>
    <property type="match status" value="1"/>
</dbReference>
<dbReference type="InterPro" id="IPR053943">
    <property type="entry name" value="RlmKL-like_Mtase_CS"/>
</dbReference>
<keyword evidence="6" id="KW-1185">Reference proteome</keyword>
<dbReference type="PROSITE" id="PS51165">
    <property type="entry name" value="THUMP"/>
    <property type="match status" value="1"/>
</dbReference>
<evidence type="ECO:0000313" key="6">
    <source>
        <dbReference type="Proteomes" id="UP000243650"/>
    </source>
</evidence>
<dbReference type="Pfam" id="PF22020">
    <property type="entry name" value="RlmL_1st"/>
    <property type="match status" value="1"/>
</dbReference>
<dbReference type="RefSeq" id="WP_105960215.1">
    <property type="nucleotide sequence ID" value="NZ_PVNS01000016.1"/>
</dbReference>
<comment type="caution">
    <text evidence="5">The sequence shown here is derived from an EMBL/GenBank/DDBJ whole genome shotgun (WGS) entry which is preliminary data.</text>
</comment>
<dbReference type="OrthoDB" id="9809404at2"/>
<dbReference type="Proteomes" id="UP000243650">
    <property type="component" value="Unassembled WGS sequence"/>
</dbReference>
<dbReference type="PANTHER" id="PTHR47313:SF1">
    <property type="entry name" value="RIBOSOMAL RNA LARGE SUBUNIT METHYLTRANSFERASE K_L"/>
    <property type="match status" value="1"/>
</dbReference>
<gene>
    <name evidence="5" type="ORF">C6I21_14585</name>
</gene>
<keyword evidence="3" id="KW-0694">RNA-binding</keyword>
<dbReference type="Gene3D" id="3.30.2130.30">
    <property type="match status" value="1"/>
</dbReference>
<feature type="domain" description="THUMP" evidence="4">
    <location>
        <begin position="45"/>
        <end position="155"/>
    </location>
</feature>
<dbReference type="Gene3D" id="3.40.50.150">
    <property type="entry name" value="Vaccinia Virus protein VP39"/>
    <property type="match status" value="1"/>
</dbReference>
<accession>A0A2P6MDS2</accession>
<dbReference type="Pfam" id="PF02926">
    <property type="entry name" value="THUMP"/>
    <property type="match status" value="1"/>
</dbReference>
<keyword evidence="2 5" id="KW-0808">Transferase</keyword>
<dbReference type="CDD" id="cd11715">
    <property type="entry name" value="THUMP_AdoMetMT"/>
    <property type="match status" value="1"/>
</dbReference>
<dbReference type="GO" id="GO:0070043">
    <property type="term" value="F:rRNA (guanine-N7-)-methyltransferase activity"/>
    <property type="evidence" value="ECO:0007669"/>
    <property type="project" value="TreeGrafter"/>
</dbReference>
<dbReference type="InterPro" id="IPR004114">
    <property type="entry name" value="THUMP_dom"/>
</dbReference>
<dbReference type="SMART" id="SM00981">
    <property type="entry name" value="THUMP"/>
    <property type="match status" value="1"/>
</dbReference>
<dbReference type="PANTHER" id="PTHR47313">
    <property type="entry name" value="RIBOSOMAL RNA LARGE SUBUNIT METHYLTRANSFERASE K/L"/>
    <property type="match status" value="1"/>
</dbReference>
<sequence length="377" mass="43074">MTQYSLLATTTMGLEAVAAKELKDLGMKDIQVENGRVRFQGDASDIARANLWLRTAERVKLIVGEFPAVTFDELFEKTKALPWEQFLEKNSAFPVLGRSVKSTLFSISDCQSIVKKAVVEKLKQSYDVSWFDEQGGESVIEVALHKDHAVLTLDTSGSALHKRGYRSAQNQAPLKETLAAAMLKLANWHPDLPLHDPFCGSGTIPIEAAMIAQNIAPGTQRSFAFENWHWFPQNVWEKALEDAEEAADYDKEFTITGSDIDHKMIEIARSNAMEAGFPDQIYWKQMRVQDFHPDEVKGVMIGNPPYGERMQEREEVETLYRELGKLMLGFPHWSVYIITSHERFEKLYGKEATKRRKLYNGNIKTQYYQFWGEKLPR</sequence>
<evidence type="ECO:0000259" key="4">
    <source>
        <dbReference type="PROSITE" id="PS51165"/>
    </source>
</evidence>
<proteinExistence type="predicted"/>
<dbReference type="InterPro" id="IPR029063">
    <property type="entry name" value="SAM-dependent_MTases_sf"/>
</dbReference>
<dbReference type="EMBL" id="PVNS01000016">
    <property type="protein sequence ID" value="PRO64427.1"/>
    <property type="molecule type" value="Genomic_DNA"/>
</dbReference>
<dbReference type="SUPFAM" id="SSF53335">
    <property type="entry name" value="S-adenosyl-L-methionine-dependent methyltransferases"/>
    <property type="match status" value="1"/>
</dbReference>
<dbReference type="GO" id="GO:0008990">
    <property type="term" value="F:rRNA (guanine-N2-)-methyltransferase activity"/>
    <property type="evidence" value="ECO:0007669"/>
    <property type="project" value="TreeGrafter"/>
</dbReference>
<dbReference type="AlphaFoldDB" id="A0A2P6MDS2"/>
<keyword evidence="1 5" id="KW-0489">Methyltransferase</keyword>
<dbReference type="InterPro" id="IPR000241">
    <property type="entry name" value="RlmKL-like_Mtase"/>
</dbReference>